<dbReference type="Pfam" id="PF14016">
    <property type="entry name" value="DUF4232"/>
    <property type="match status" value="1"/>
</dbReference>
<sequence>MRIKYRGYLMRMKKIAAAFAALTVGAALVTGAATSADANSAAGAKKIKECKGKQLKVSLGKKGAAAGSSYQAIRIRNTGRVCSINSWPEIGYASKHGTPVGHFAKHGRTWPGKVVLTHGQRGRLQLQAPNPGNFPKRVCRPAKATKIAAYVPGSIRPSSRHANRIKRPVKVCTTRRGRPSLLYRMG</sequence>
<evidence type="ECO:0000313" key="4">
    <source>
        <dbReference type="Proteomes" id="UP001164390"/>
    </source>
</evidence>
<organism evidence="3 4">
    <name type="scientific">Solicola gregarius</name>
    <dbReference type="NCBI Taxonomy" id="2908642"/>
    <lineage>
        <taxon>Bacteria</taxon>
        <taxon>Bacillati</taxon>
        <taxon>Actinomycetota</taxon>
        <taxon>Actinomycetes</taxon>
        <taxon>Propionibacteriales</taxon>
        <taxon>Nocardioidaceae</taxon>
        <taxon>Solicola</taxon>
    </lineage>
</organism>
<dbReference type="EMBL" id="CP094970">
    <property type="protein sequence ID" value="UYM07224.1"/>
    <property type="molecule type" value="Genomic_DNA"/>
</dbReference>
<protein>
    <submittedName>
        <fullName evidence="3">DUF4232 domain-containing protein</fullName>
    </submittedName>
</protein>
<gene>
    <name evidence="3" type="ORF">L0C25_09150</name>
</gene>
<evidence type="ECO:0000313" key="3">
    <source>
        <dbReference type="EMBL" id="UYM07224.1"/>
    </source>
</evidence>
<proteinExistence type="predicted"/>
<reference evidence="3" key="1">
    <citation type="submission" date="2022-01" db="EMBL/GenBank/DDBJ databases">
        <title>Nocardioidaceae gen. sp. A5X3R13.</title>
        <authorList>
            <person name="Lopez Marin M.A."/>
            <person name="Uhlik O."/>
        </authorList>
    </citation>
    <scope>NUCLEOTIDE SEQUENCE</scope>
    <source>
        <strain evidence="3">A5X3R13</strain>
    </source>
</reference>
<accession>A0AA46TKY3</accession>
<feature type="domain" description="DUF4232" evidence="2">
    <location>
        <begin position="50"/>
        <end position="153"/>
    </location>
</feature>
<name>A0AA46TKY3_9ACTN</name>
<feature type="signal peptide" evidence="1">
    <location>
        <begin position="1"/>
        <end position="20"/>
    </location>
</feature>
<dbReference type="RefSeq" id="WP_271636179.1">
    <property type="nucleotide sequence ID" value="NZ_CP094970.1"/>
</dbReference>
<dbReference type="Proteomes" id="UP001164390">
    <property type="component" value="Chromosome"/>
</dbReference>
<dbReference type="InterPro" id="IPR025326">
    <property type="entry name" value="DUF4232"/>
</dbReference>
<feature type="chain" id="PRO_5041463270" evidence="1">
    <location>
        <begin position="21"/>
        <end position="186"/>
    </location>
</feature>
<keyword evidence="1" id="KW-0732">Signal</keyword>
<dbReference type="AlphaFoldDB" id="A0AA46TKY3"/>
<dbReference type="KEGG" id="sgrg:L0C25_09150"/>
<evidence type="ECO:0000259" key="2">
    <source>
        <dbReference type="Pfam" id="PF14016"/>
    </source>
</evidence>
<keyword evidence="4" id="KW-1185">Reference proteome</keyword>
<evidence type="ECO:0000256" key="1">
    <source>
        <dbReference type="SAM" id="SignalP"/>
    </source>
</evidence>